<reference evidence="3" key="1">
    <citation type="submission" date="2017-02" db="EMBL/GenBank/DDBJ databases">
        <authorList>
            <person name="Varghese N."/>
            <person name="Submissions S."/>
        </authorList>
    </citation>
    <scope>NUCLEOTIDE SEQUENCE [LARGE SCALE GENOMIC DNA]</scope>
    <source>
        <strain evidence="3">DSM 16521</strain>
    </source>
</reference>
<feature type="transmembrane region" description="Helical" evidence="1">
    <location>
        <begin position="85"/>
        <end position="114"/>
    </location>
</feature>
<evidence type="ECO:0000313" key="3">
    <source>
        <dbReference type="Proteomes" id="UP000189933"/>
    </source>
</evidence>
<dbReference type="PANTHER" id="PTHR38450:SF2">
    <property type="entry name" value="STAGE V SPORULATION PROTEIN AEB"/>
    <property type="match status" value="1"/>
</dbReference>
<dbReference type="PANTHER" id="PTHR38450">
    <property type="entry name" value="STAGE V SPORULATION PROTEIN AC-RELATED"/>
    <property type="match status" value="1"/>
</dbReference>
<evidence type="ECO:0000256" key="1">
    <source>
        <dbReference type="SAM" id="Phobius"/>
    </source>
</evidence>
<gene>
    <name evidence="2" type="ORF">SAMN02745885_00690</name>
</gene>
<organism evidence="2 3">
    <name type="scientific">Carboxydocella sporoproducens DSM 16521</name>
    <dbReference type="NCBI Taxonomy" id="1121270"/>
    <lineage>
        <taxon>Bacteria</taxon>
        <taxon>Bacillati</taxon>
        <taxon>Bacillota</taxon>
        <taxon>Clostridia</taxon>
        <taxon>Eubacteriales</taxon>
        <taxon>Clostridiales Family XVI. Incertae Sedis</taxon>
        <taxon>Carboxydocella</taxon>
    </lineage>
</organism>
<accession>A0A1T4MSP8</accession>
<dbReference type="Pfam" id="PF03862">
    <property type="entry name" value="SpoVAC_SpoVAEB"/>
    <property type="match status" value="1"/>
</dbReference>
<proteinExistence type="predicted"/>
<sequence>MIYFKAFLVGGAICLLGQLLMDLTSHKITPAHILVGFVSGGALLSALGVYQPLVNWAGAGATVPLPGFGHALAQGAIKAVQAKGLLGAFAGGLQAAAVGLTAAIVFGYLIAALFNPRGD</sequence>
<dbReference type="InterPro" id="IPR014204">
    <property type="entry name" value="Spore_V_AE"/>
</dbReference>
<keyword evidence="1" id="KW-1133">Transmembrane helix</keyword>
<dbReference type="EMBL" id="FUXM01000005">
    <property type="protein sequence ID" value="SJZ69931.1"/>
    <property type="molecule type" value="Genomic_DNA"/>
</dbReference>
<keyword evidence="1" id="KW-0812">Transmembrane</keyword>
<feature type="transmembrane region" description="Helical" evidence="1">
    <location>
        <begin position="56"/>
        <end position="73"/>
    </location>
</feature>
<keyword evidence="3" id="KW-1185">Reference proteome</keyword>
<dbReference type="OrthoDB" id="9797988at2"/>
<dbReference type="Proteomes" id="UP000189933">
    <property type="component" value="Unassembled WGS sequence"/>
</dbReference>
<dbReference type="NCBIfam" id="TIGR02839">
    <property type="entry name" value="spore_V_AE"/>
    <property type="match status" value="1"/>
</dbReference>
<keyword evidence="1" id="KW-0472">Membrane</keyword>
<feature type="transmembrane region" description="Helical" evidence="1">
    <location>
        <begin position="31"/>
        <end position="50"/>
    </location>
</feature>
<feature type="transmembrane region" description="Helical" evidence="1">
    <location>
        <begin position="6"/>
        <end position="24"/>
    </location>
</feature>
<dbReference type="AlphaFoldDB" id="A0A1T4MSP8"/>
<evidence type="ECO:0000313" key="2">
    <source>
        <dbReference type="EMBL" id="SJZ69931.1"/>
    </source>
</evidence>
<protein>
    <submittedName>
        <fullName evidence="2">Stage V sporulation protein AE</fullName>
    </submittedName>
</protein>
<dbReference type="InterPro" id="IPR005562">
    <property type="entry name" value="SpoVA"/>
</dbReference>
<dbReference type="RefSeq" id="WP_078664799.1">
    <property type="nucleotide sequence ID" value="NZ_FUXM01000005.1"/>
</dbReference>
<name>A0A1T4MSP8_9FIRM</name>